<gene>
    <name evidence="1" type="ORF">OMM_13137</name>
</gene>
<protein>
    <recommendedName>
        <fullName evidence="3">Peptidase A2 domain-containing protein</fullName>
    </recommendedName>
</protein>
<accession>A0A1V1NUA8</accession>
<organism evidence="1 2">
    <name type="scientific">Candidatus Magnetoglobus multicellularis str. Araruama</name>
    <dbReference type="NCBI Taxonomy" id="890399"/>
    <lineage>
        <taxon>Bacteria</taxon>
        <taxon>Pseudomonadati</taxon>
        <taxon>Thermodesulfobacteriota</taxon>
        <taxon>Desulfobacteria</taxon>
        <taxon>Desulfobacterales</taxon>
        <taxon>Desulfobacteraceae</taxon>
        <taxon>Candidatus Magnetoglobus</taxon>
    </lineage>
</organism>
<evidence type="ECO:0008006" key="3">
    <source>
        <dbReference type="Google" id="ProtNLM"/>
    </source>
</evidence>
<dbReference type="GO" id="GO:0006508">
    <property type="term" value="P:proteolysis"/>
    <property type="evidence" value="ECO:0007669"/>
    <property type="project" value="InterPro"/>
</dbReference>
<evidence type="ECO:0000313" key="2">
    <source>
        <dbReference type="Proteomes" id="UP000189670"/>
    </source>
</evidence>
<dbReference type="Proteomes" id="UP000189670">
    <property type="component" value="Unassembled WGS sequence"/>
</dbReference>
<sequence>MRFRYTTTDSSQNELDSLPRLPLTLSHHERNLQVNGLVDSGATVNVLPHSIGLQLGEVWNDNLAVIRLAGSIGNSFAQPLPLIARIGDFKPVKLVFAWTLNDSTPLILGQMNFFMEFDVCFFRTELEFEIKQHS</sequence>
<proteinExistence type="predicted"/>
<name>A0A1V1NUA8_9BACT</name>
<comment type="caution">
    <text evidence="1">The sequence shown here is derived from an EMBL/GenBank/DDBJ whole genome shotgun (WGS) entry which is preliminary data.</text>
</comment>
<dbReference type="AlphaFoldDB" id="A0A1V1NUA8"/>
<dbReference type="PROSITE" id="PS00141">
    <property type="entry name" value="ASP_PROTEASE"/>
    <property type="match status" value="1"/>
</dbReference>
<dbReference type="GO" id="GO:0004190">
    <property type="term" value="F:aspartic-type endopeptidase activity"/>
    <property type="evidence" value="ECO:0007669"/>
    <property type="project" value="InterPro"/>
</dbReference>
<dbReference type="InterPro" id="IPR001969">
    <property type="entry name" value="Aspartic_peptidase_AS"/>
</dbReference>
<evidence type="ECO:0000313" key="1">
    <source>
        <dbReference type="EMBL" id="ETR66182.1"/>
    </source>
</evidence>
<reference evidence="2" key="1">
    <citation type="submission" date="2012-11" db="EMBL/GenBank/DDBJ databases">
        <authorList>
            <person name="Lucero-Rivera Y.E."/>
            <person name="Tovar-Ramirez D."/>
        </authorList>
    </citation>
    <scope>NUCLEOTIDE SEQUENCE [LARGE SCALE GENOMIC DNA]</scope>
    <source>
        <strain evidence="2">Araruama</strain>
    </source>
</reference>
<dbReference type="EMBL" id="ATBP01002174">
    <property type="protein sequence ID" value="ETR66182.1"/>
    <property type="molecule type" value="Genomic_DNA"/>
</dbReference>